<dbReference type="PANTHER" id="PTHR35535">
    <property type="entry name" value="HEAT SHOCK PROTEIN HSLJ"/>
    <property type="match status" value="1"/>
</dbReference>
<dbReference type="Gene3D" id="2.40.128.270">
    <property type="match status" value="1"/>
</dbReference>
<accession>A0A0K8P4V1</accession>
<evidence type="ECO:0000256" key="1">
    <source>
        <dbReference type="SAM" id="SignalP"/>
    </source>
</evidence>
<feature type="signal peptide" evidence="1">
    <location>
        <begin position="1"/>
        <end position="24"/>
    </location>
</feature>
<protein>
    <submittedName>
        <fullName evidence="3">DUF306 protein</fullName>
    </submittedName>
</protein>
<comment type="caution">
    <text evidence="3">The sequence shown here is derived from an EMBL/GenBank/DDBJ whole genome shotgun (WGS) entry which is preliminary data.</text>
</comment>
<reference evidence="3 4" key="2">
    <citation type="journal article" date="2016" name="Science">
        <title>A bacterium that degrades and assimilates poly(ethylene terephthalate).</title>
        <authorList>
            <person name="Yoshida S."/>
            <person name="Hiraga K."/>
            <person name="Takehana T."/>
            <person name="Taniguchi I."/>
            <person name="Yamaji H."/>
            <person name="Maeda Y."/>
            <person name="Toyohara K."/>
            <person name="Miyamoto K."/>
            <person name="Kimura Y."/>
            <person name="Oda K."/>
        </authorList>
    </citation>
    <scope>NUCLEOTIDE SEQUENCE [LARGE SCALE GENOMIC DNA]</scope>
    <source>
        <strain evidence="4">NBRC 110686 / TISTR 2288 / 201-F6</strain>
    </source>
</reference>
<dbReference type="Pfam" id="PF03724">
    <property type="entry name" value="META"/>
    <property type="match status" value="1"/>
</dbReference>
<dbReference type="InterPro" id="IPR005184">
    <property type="entry name" value="DUF306_Meta_HslJ"/>
</dbReference>
<dbReference type="PANTHER" id="PTHR35535:SF1">
    <property type="entry name" value="HEAT SHOCK PROTEIN HSLJ"/>
    <property type="match status" value="1"/>
</dbReference>
<dbReference type="InterPro" id="IPR053147">
    <property type="entry name" value="Hsp_HslJ-like"/>
</dbReference>
<dbReference type="Proteomes" id="UP000037660">
    <property type="component" value="Unassembled WGS sequence"/>
</dbReference>
<sequence>MPIAALRRAGAAAALGAAALAAPAADEAPLVWPGPEAVRTAWRIVQARSEPLLDRRQARLEFRDDGRLVGHTSCNALSADYRLDGPRLVLGALVTTRRACAPLLMEQEDRVLSALEAVATARVRPDGLLELRDADGRGLLRAVRADLPE</sequence>
<gene>
    <name evidence="3" type="ORF">ISF6_3030</name>
</gene>
<evidence type="ECO:0000313" key="3">
    <source>
        <dbReference type="EMBL" id="GAP37175.1"/>
    </source>
</evidence>
<evidence type="ECO:0000313" key="4">
    <source>
        <dbReference type="Proteomes" id="UP000037660"/>
    </source>
</evidence>
<organism evidence="3 4">
    <name type="scientific">Piscinibacter sakaiensis</name>
    <name type="common">Ideonella sakaiensis</name>
    <dbReference type="NCBI Taxonomy" id="1547922"/>
    <lineage>
        <taxon>Bacteria</taxon>
        <taxon>Pseudomonadati</taxon>
        <taxon>Pseudomonadota</taxon>
        <taxon>Betaproteobacteria</taxon>
        <taxon>Burkholderiales</taxon>
        <taxon>Sphaerotilaceae</taxon>
        <taxon>Piscinibacter</taxon>
    </lineage>
</organism>
<reference evidence="4" key="1">
    <citation type="submission" date="2015-07" db="EMBL/GenBank/DDBJ databases">
        <title>Discovery of a poly(ethylene terephthalate assimilation.</title>
        <authorList>
            <person name="Yoshida S."/>
            <person name="Hiraga K."/>
            <person name="Takehana T."/>
            <person name="Taniguchi I."/>
            <person name="Yamaji H."/>
            <person name="Maeda Y."/>
            <person name="Toyohara K."/>
            <person name="Miyamoto K."/>
            <person name="Kimura Y."/>
            <person name="Oda K."/>
        </authorList>
    </citation>
    <scope>NUCLEOTIDE SEQUENCE [LARGE SCALE GENOMIC DNA]</scope>
    <source>
        <strain evidence="4">NBRC 110686 / TISTR 2288 / 201-F6</strain>
    </source>
</reference>
<feature type="chain" id="PRO_5005513710" evidence="1">
    <location>
        <begin position="25"/>
        <end position="149"/>
    </location>
</feature>
<dbReference type="InterPro" id="IPR038670">
    <property type="entry name" value="HslJ-like_sf"/>
</dbReference>
<name>A0A0K8P4V1_PISS1</name>
<dbReference type="EMBL" id="BBYR01000043">
    <property type="protein sequence ID" value="GAP37175.1"/>
    <property type="molecule type" value="Genomic_DNA"/>
</dbReference>
<keyword evidence="4" id="KW-1185">Reference proteome</keyword>
<evidence type="ECO:0000259" key="2">
    <source>
        <dbReference type="Pfam" id="PF03724"/>
    </source>
</evidence>
<keyword evidence="1" id="KW-0732">Signal</keyword>
<proteinExistence type="predicted"/>
<feature type="domain" description="DUF306" evidence="2">
    <location>
        <begin position="39"/>
        <end position="141"/>
    </location>
</feature>
<dbReference type="AlphaFoldDB" id="A0A0K8P4V1"/>
<dbReference type="STRING" id="1547922.ISF6_3030"/>